<evidence type="ECO:0000313" key="1">
    <source>
        <dbReference type="EMBL" id="CCX13116.1"/>
    </source>
</evidence>
<protein>
    <submittedName>
        <fullName evidence="1">Uncharacterized protein</fullName>
    </submittedName>
</protein>
<keyword evidence="2" id="KW-1185">Reference proteome</keyword>
<accession>U4LK99</accession>
<dbReference type="AlphaFoldDB" id="U4LK99"/>
<proteinExistence type="predicted"/>
<evidence type="ECO:0000313" key="2">
    <source>
        <dbReference type="Proteomes" id="UP000018144"/>
    </source>
</evidence>
<dbReference type="EMBL" id="HF935778">
    <property type="protein sequence ID" value="CCX13116.1"/>
    <property type="molecule type" value="Genomic_DNA"/>
</dbReference>
<organism evidence="1 2">
    <name type="scientific">Pyronema omphalodes (strain CBS 100304)</name>
    <name type="common">Pyronema confluens</name>
    <dbReference type="NCBI Taxonomy" id="1076935"/>
    <lineage>
        <taxon>Eukaryota</taxon>
        <taxon>Fungi</taxon>
        <taxon>Dikarya</taxon>
        <taxon>Ascomycota</taxon>
        <taxon>Pezizomycotina</taxon>
        <taxon>Pezizomycetes</taxon>
        <taxon>Pezizales</taxon>
        <taxon>Pyronemataceae</taxon>
        <taxon>Pyronema</taxon>
    </lineage>
</organism>
<gene>
    <name evidence="1" type="ORF">PCON_12709</name>
</gene>
<sequence>MKEYHGCHRLAQRLWKGLSAAGLYYRDSDGDLVVKRKPPKNQWIPTHILLGVFPGLFLELNAHKPALTLKYNQRRDLLETTLSLNLEEIRYKLDLTWKETPSRFKEIGHS</sequence>
<reference evidence="1 2" key="1">
    <citation type="journal article" date="2013" name="PLoS Genet.">
        <title>The genome and development-dependent transcriptomes of Pyronema confluens: a window into fungal evolution.</title>
        <authorList>
            <person name="Traeger S."/>
            <person name="Altegoer F."/>
            <person name="Freitag M."/>
            <person name="Gabaldon T."/>
            <person name="Kempken F."/>
            <person name="Kumar A."/>
            <person name="Marcet-Houben M."/>
            <person name="Poggeler S."/>
            <person name="Stajich J.E."/>
            <person name="Nowrousian M."/>
        </authorList>
    </citation>
    <scope>NUCLEOTIDE SEQUENCE [LARGE SCALE GENOMIC DNA]</scope>
    <source>
        <strain evidence="2">CBS 100304</strain>
        <tissue evidence="1">Vegetative mycelium</tissue>
    </source>
</reference>
<name>U4LK99_PYROM</name>
<dbReference type="Proteomes" id="UP000018144">
    <property type="component" value="Unassembled WGS sequence"/>
</dbReference>